<dbReference type="RefSeq" id="XP_056045867.1">
    <property type="nucleotide sequence ID" value="XM_056186511.1"/>
</dbReference>
<dbReference type="Proteomes" id="UP001217417">
    <property type="component" value="Unassembled WGS sequence"/>
</dbReference>
<dbReference type="GeneID" id="80881677"/>
<organism evidence="1 2">
    <name type="scientific">Lipomyces tetrasporus</name>
    <dbReference type="NCBI Taxonomy" id="54092"/>
    <lineage>
        <taxon>Eukaryota</taxon>
        <taxon>Fungi</taxon>
        <taxon>Dikarya</taxon>
        <taxon>Ascomycota</taxon>
        <taxon>Saccharomycotina</taxon>
        <taxon>Lipomycetes</taxon>
        <taxon>Lipomycetales</taxon>
        <taxon>Lipomycetaceae</taxon>
        <taxon>Lipomyces</taxon>
    </lineage>
</organism>
<dbReference type="EMBL" id="JARPMG010000002">
    <property type="protein sequence ID" value="KAJ8102417.1"/>
    <property type="molecule type" value="Genomic_DNA"/>
</dbReference>
<proteinExistence type="predicted"/>
<accession>A0AAD7QVR4</accession>
<protein>
    <submittedName>
        <fullName evidence="1">Uncharacterized protein</fullName>
    </submittedName>
</protein>
<evidence type="ECO:0000313" key="2">
    <source>
        <dbReference type="Proteomes" id="UP001217417"/>
    </source>
</evidence>
<keyword evidence="2" id="KW-1185">Reference proteome</keyword>
<name>A0AAD7QVR4_9ASCO</name>
<evidence type="ECO:0000313" key="1">
    <source>
        <dbReference type="EMBL" id="KAJ8102417.1"/>
    </source>
</evidence>
<sequence length="259" mass="30418">MPRRNDKSNHWTPYDEIQLLKAYDYVVSNNGGSKGARKMRTSTDGEVMWDIIERLHLEWTHTGKSKYALRQKISNSRRTYKWIKEYNEQHPNMDFFEMSRKARRKWLKDKVGVNYDSIQWIHKETYDYMKRTEEGNPVDMYDTPSQEMLSILAERKRARKHRVDLVAQQSARSGSEIDTSQDTLEKALAIYQKKQEKLSETNIQLLRAFMVAVLNEDVTPAVGGLLANWIRDFKASMAMETVALRSHGQTFAAKYREQL</sequence>
<comment type="caution">
    <text evidence="1">The sequence shown here is derived from an EMBL/GenBank/DDBJ whole genome shotgun (WGS) entry which is preliminary data.</text>
</comment>
<gene>
    <name evidence="1" type="ORF">POJ06DRAFT_244577</name>
</gene>
<reference evidence="1" key="1">
    <citation type="submission" date="2023-03" db="EMBL/GenBank/DDBJ databases">
        <title>Near-Complete genome sequence of Lipomyces tetrasporous NRRL Y-64009, an oleaginous yeast capable of growing on lignocellulosic hydrolysates.</title>
        <authorList>
            <consortium name="Lawrence Berkeley National Laboratory"/>
            <person name="Jagtap S.S."/>
            <person name="Liu J.-J."/>
            <person name="Walukiewicz H.E."/>
            <person name="Pangilinan J."/>
            <person name="Lipzen A."/>
            <person name="Ahrendt S."/>
            <person name="Koriabine M."/>
            <person name="Cobaugh K."/>
            <person name="Salamov A."/>
            <person name="Yoshinaga Y."/>
            <person name="Ng V."/>
            <person name="Daum C."/>
            <person name="Grigoriev I.V."/>
            <person name="Slininger P.J."/>
            <person name="Dien B.S."/>
            <person name="Jin Y.-S."/>
            <person name="Rao C.V."/>
        </authorList>
    </citation>
    <scope>NUCLEOTIDE SEQUENCE</scope>
    <source>
        <strain evidence="1">NRRL Y-64009</strain>
    </source>
</reference>
<dbReference type="AlphaFoldDB" id="A0AAD7QVR4"/>